<feature type="region of interest" description="Disordered" evidence="1">
    <location>
        <begin position="1"/>
        <end position="31"/>
    </location>
</feature>
<proteinExistence type="predicted"/>
<dbReference type="AlphaFoldDB" id="A0A375BT20"/>
<evidence type="ECO:0000313" key="2">
    <source>
        <dbReference type="EMBL" id="SOY52517.1"/>
    </source>
</evidence>
<dbReference type="Proteomes" id="UP000256297">
    <property type="component" value="Chromosome CBM2589_b"/>
</dbReference>
<evidence type="ECO:0000256" key="1">
    <source>
        <dbReference type="SAM" id="MobiDB-lite"/>
    </source>
</evidence>
<protein>
    <submittedName>
        <fullName evidence="2">Uncharacterized protein</fullName>
    </submittedName>
</protein>
<accession>A0A375BT20</accession>
<comment type="caution">
    <text evidence="2">The sequence shown here is derived from an EMBL/GenBank/DDBJ whole genome shotgun (WGS) entry which is preliminary data.</text>
</comment>
<organism evidence="2">
    <name type="scientific">Cupriavidus taiwanensis</name>
    <dbReference type="NCBI Taxonomy" id="164546"/>
    <lineage>
        <taxon>Bacteria</taxon>
        <taxon>Pseudomonadati</taxon>
        <taxon>Pseudomonadota</taxon>
        <taxon>Betaproteobacteria</taxon>
        <taxon>Burkholderiales</taxon>
        <taxon>Burkholderiaceae</taxon>
        <taxon>Cupriavidus</taxon>
    </lineage>
</organism>
<reference evidence="2" key="1">
    <citation type="submission" date="2018-01" db="EMBL/GenBank/DDBJ databases">
        <authorList>
            <person name="Clerissi C."/>
        </authorList>
    </citation>
    <scope>NUCLEOTIDE SEQUENCE</scope>
    <source>
        <strain evidence="2">Cupriavidus taiwanensis STM 3521</strain>
    </source>
</reference>
<dbReference type="EMBL" id="OFSP01000018">
    <property type="protein sequence ID" value="SOY52517.1"/>
    <property type="molecule type" value="Genomic_DNA"/>
</dbReference>
<gene>
    <name evidence="2" type="ORF">CBM2589_B250074</name>
</gene>
<name>A0A375BT20_9BURK</name>
<sequence>MEIQSGRLAGSDLKATYPTGERNPKPKTRIWHPSSGIVYRQAVYPACARPAPGRRTPAA</sequence>